<proteinExistence type="predicted"/>
<feature type="transmembrane region" description="Helical" evidence="6">
    <location>
        <begin position="244"/>
        <end position="268"/>
    </location>
</feature>
<organism evidence="10 11">
    <name type="scientific">Meripilus lineatus</name>
    <dbReference type="NCBI Taxonomy" id="2056292"/>
    <lineage>
        <taxon>Eukaryota</taxon>
        <taxon>Fungi</taxon>
        <taxon>Dikarya</taxon>
        <taxon>Basidiomycota</taxon>
        <taxon>Agaricomycotina</taxon>
        <taxon>Agaricomycetes</taxon>
        <taxon>Polyporales</taxon>
        <taxon>Meripilaceae</taxon>
        <taxon>Meripilus</taxon>
    </lineage>
</organism>
<gene>
    <name evidence="10" type="ORF">NLI96_g5046</name>
</gene>
<dbReference type="Pfam" id="PF13515">
    <property type="entry name" value="FUSC_2"/>
    <property type="match status" value="1"/>
</dbReference>
<comment type="subcellular location">
    <subcellularLocation>
        <location evidence="1">Membrane</location>
        <topology evidence="1">Multi-pass membrane protein</topology>
    </subcellularLocation>
</comment>
<dbReference type="Proteomes" id="UP001212997">
    <property type="component" value="Unassembled WGS sequence"/>
</dbReference>
<keyword evidence="2 6" id="KW-0812">Transmembrane</keyword>
<feature type="transmembrane region" description="Helical" evidence="6">
    <location>
        <begin position="882"/>
        <end position="902"/>
    </location>
</feature>
<evidence type="ECO:0000256" key="6">
    <source>
        <dbReference type="SAM" id="Phobius"/>
    </source>
</evidence>
<evidence type="ECO:0000256" key="3">
    <source>
        <dbReference type="ARBA" id="ARBA00022989"/>
    </source>
</evidence>
<feature type="transmembrane region" description="Helical" evidence="6">
    <location>
        <begin position="188"/>
        <end position="208"/>
    </location>
</feature>
<feature type="transmembrane region" description="Helical" evidence="6">
    <location>
        <begin position="846"/>
        <end position="862"/>
    </location>
</feature>
<feature type="domain" description="Putative ER transporter 6TM N-terminal" evidence="8">
    <location>
        <begin position="80"/>
        <end position="373"/>
    </location>
</feature>
<feature type="transmembrane region" description="Helical" evidence="6">
    <location>
        <begin position="821"/>
        <end position="839"/>
    </location>
</feature>
<feature type="domain" description="DUF2421" evidence="7">
    <location>
        <begin position="900"/>
        <end position="1121"/>
    </location>
</feature>
<feature type="domain" description="Integral membrane bound transporter" evidence="9">
    <location>
        <begin position="764"/>
        <end position="895"/>
    </location>
</feature>
<dbReference type="GO" id="GO:0016020">
    <property type="term" value="C:membrane"/>
    <property type="evidence" value="ECO:0007669"/>
    <property type="project" value="UniProtKB-SubCell"/>
</dbReference>
<dbReference type="EMBL" id="JANAWD010000157">
    <property type="protein sequence ID" value="KAJ3485333.1"/>
    <property type="molecule type" value="Genomic_DNA"/>
</dbReference>
<sequence>MMSSPRHHDPRIGDEDESESQELHDINSQTHPKHVRLNLDLNDTTPHSPQKSRQEEPRKVSILKQIKVACIRLNPFDLKWVAENWTWSKLKPVIRNAVVAWVSLLFLLITKTQHAIGQASFLILIAAFLDPPSDPFIAVFEREVLLLFCVCLAWAWCCLGIFLANLARSTFDRAATLATITTGQYIEAAPTVIMAIFMFLGSSFFLYIKARQGPGPFTFVTVLSCICIDITLTTAVLFPYPYYLIGRAIVIPLALHAGFTSFFSAVLFPSTITAQYANAFALVLNPLESVLSHHRAVLKMDTSSKTFAEATSGVAALVNKADGALSRAAIAYRLLKRDIVWGRFAPTDLADFEYLLRRLVMRSNGLGVYFTLIDPTRERFPVTPAPSAPGTPITSNTPNPSRPSTPTTDQTSFDLPQTPHRRRLIEHVSSPLRNSISRHFPRHFHSSSAGGGVPHMHSSHHDNHLHFSFLHLAHNLALSRVSTDISSNEPAVGVFESQRYLALEANRLTVPRSPEWTVLFTKLLSESCDELLQECTAALKVVHTWMRGVRTGSFGSRESIDQERKLRLEGLENEKEALKSVIQTFRKHTRHRVLDPYRCAFDPKHVGSSGMHDPPPHKYLFHCYVYEYHLLRFAVMLDEMLENIVRLEKERKSARLWLPTLPISKFWTWSRWSTSDGFEQTDDEDPDVVQGLGPDELPDLGETGRRDPDALPPRNIFQLVMSWIYHGVAALASGNSLYALKAGLLTVVLSIPNFLKPTAEFAYGQRFVWGVFMGQLTLARWRGDTTFGLVSRILATFLGCAVGLAMWYISTGSGRGNPYGLAAVSGVCFPFFFYARLYWPGPPMTNIIFFVTVMLVIGYSWQNTHFPIGFNYWGWALAWRRFIIVVAGVTAAFLFSFLPPSTTIRRYQRRMMATTVAELGGAYCEIVSFANTHRQEETEKSLIMQSLIAVRLKLKRSLVLKTNVVYEFSLRGQWPAERYQKILEIQLQIAFLLSHLMSVVGQLEPVWTRAFLRRTRFLDADFQGDILAVISLISTSLRTGHPLPQITPCPLLDRFMAYTHGLNVIRQEADDDYGLPRTMTIDTLENEQYLCFTVGVTTAFGIVMRLDRLMVATKELVGEQYHIHGVGLQPSGAFGDTIRPPKDV</sequence>
<feature type="compositionally biased region" description="Basic and acidic residues" evidence="5">
    <location>
        <begin position="1"/>
        <end position="13"/>
    </location>
</feature>
<evidence type="ECO:0000313" key="11">
    <source>
        <dbReference type="Proteomes" id="UP001212997"/>
    </source>
</evidence>
<evidence type="ECO:0000259" key="8">
    <source>
        <dbReference type="Pfam" id="PF10337"/>
    </source>
</evidence>
<feature type="transmembrane region" description="Helical" evidence="6">
    <location>
        <begin position="93"/>
        <end position="109"/>
    </location>
</feature>
<dbReference type="Pfam" id="PF10337">
    <property type="entry name" value="ArAE_2_N"/>
    <property type="match status" value="1"/>
</dbReference>
<keyword evidence="3 6" id="KW-1133">Transmembrane helix</keyword>
<evidence type="ECO:0000256" key="5">
    <source>
        <dbReference type="SAM" id="MobiDB-lite"/>
    </source>
</evidence>
<evidence type="ECO:0000259" key="9">
    <source>
        <dbReference type="Pfam" id="PF13515"/>
    </source>
</evidence>
<name>A0AAD5V8M8_9APHY</name>
<feature type="compositionally biased region" description="Polar residues" evidence="5">
    <location>
        <begin position="41"/>
        <end position="51"/>
    </location>
</feature>
<keyword evidence="4 6" id="KW-0472">Membrane</keyword>
<protein>
    <recommendedName>
        <fullName evidence="12">ER transporter 6TM N-terminal domain-containing protein</fullName>
    </recommendedName>
</protein>
<feature type="region of interest" description="Disordered" evidence="5">
    <location>
        <begin position="677"/>
        <end position="709"/>
    </location>
</feature>
<feature type="region of interest" description="Disordered" evidence="5">
    <location>
        <begin position="1"/>
        <end position="34"/>
    </location>
</feature>
<dbReference type="PANTHER" id="PTHR37994">
    <property type="entry name" value="ARAE_2_N DOMAIN-CONTAINING PROTEIN-RELATED"/>
    <property type="match status" value="1"/>
</dbReference>
<evidence type="ECO:0000313" key="10">
    <source>
        <dbReference type="EMBL" id="KAJ3485333.1"/>
    </source>
</evidence>
<feature type="transmembrane region" description="Helical" evidence="6">
    <location>
        <begin position="144"/>
        <end position="168"/>
    </location>
</feature>
<dbReference type="AlphaFoldDB" id="A0AAD5V8M8"/>
<keyword evidence="11" id="KW-1185">Reference proteome</keyword>
<feature type="transmembrane region" description="Helical" evidence="6">
    <location>
        <begin position="217"/>
        <end position="238"/>
    </location>
</feature>
<evidence type="ECO:0008006" key="12">
    <source>
        <dbReference type="Google" id="ProtNLM"/>
    </source>
</evidence>
<dbReference type="InterPro" id="IPR049453">
    <property type="entry name" value="Memb_transporter_dom"/>
</dbReference>
<accession>A0AAD5V8M8</accession>
<evidence type="ECO:0000256" key="2">
    <source>
        <dbReference type="ARBA" id="ARBA00022692"/>
    </source>
</evidence>
<dbReference type="PANTHER" id="PTHR37994:SF1">
    <property type="entry name" value="ER TRANSPORTER 6TM N-TERMINAL DOMAIN-CONTAINING PROTEIN"/>
    <property type="match status" value="1"/>
</dbReference>
<comment type="caution">
    <text evidence="10">The sequence shown here is derived from an EMBL/GenBank/DDBJ whole genome shotgun (WGS) entry which is preliminary data.</text>
</comment>
<evidence type="ECO:0000259" key="7">
    <source>
        <dbReference type="Pfam" id="PF10334"/>
    </source>
</evidence>
<reference evidence="10" key="1">
    <citation type="submission" date="2022-07" db="EMBL/GenBank/DDBJ databases">
        <title>Genome Sequence of Physisporinus lineatus.</title>
        <authorList>
            <person name="Buettner E."/>
        </authorList>
    </citation>
    <scope>NUCLEOTIDE SEQUENCE</scope>
    <source>
        <strain evidence="10">VT162</strain>
    </source>
</reference>
<evidence type="ECO:0000256" key="4">
    <source>
        <dbReference type="ARBA" id="ARBA00023136"/>
    </source>
</evidence>
<dbReference type="Pfam" id="PF10334">
    <property type="entry name" value="BRE4"/>
    <property type="match status" value="1"/>
</dbReference>
<feature type="region of interest" description="Disordered" evidence="5">
    <location>
        <begin position="39"/>
        <end position="58"/>
    </location>
</feature>
<feature type="transmembrane region" description="Helical" evidence="6">
    <location>
        <begin position="789"/>
        <end position="809"/>
    </location>
</feature>
<dbReference type="InterPro" id="IPR018820">
    <property type="entry name" value="BRE4-related_DUF2421"/>
</dbReference>
<dbReference type="InterPro" id="IPR018823">
    <property type="entry name" value="ArAE_2_N"/>
</dbReference>
<evidence type="ECO:0000256" key="1">
    <source>
        <dbReference type="ARBA" id="ARBA00004141"/>
    </source>
</evidence>
<feature type="compositionally biased region" description="Low complexity" evidence="5">
    <location>
        <begin position="390"/>
        <end position="408"/>
    </location>
</feature>
<feature type="region of interest" description="Disordered" evidence="5">
    <location>
        <begin position="381"/>
        <end position="420"/>
    </location>
</feature>